<comment type="caution">
    <text evidence="1">The sequence shown here is derived from an EMBL/GenBank/DDBJ whole genome shotgun (WGS) entry which is preliminary data.</text>
</comment>
<gene>
    <name evidence="1" type="ORF">BN381_390022</name>
</gene>
<protein>
    <submittedName>
        <fullName evidence="1">Uncharacterized protein</fullName>
    </submittedName>
</protein>
<sequence>MSGEGESPDGRDDSAWLDRALDAVGCSDLDRVVLELEGWTAADGGPSVFKVVGRRAVEAIEEDGRVLGRSPLPDRVADSASWIPEIDAEIVDVIVRGLTGEPAAVAGLSAKGVSLVCLLIISWGEETPS</sequence>
<keyword evidence="2" id="KW-1185">Reference proteome</keyword>
<dbReference type="HOGENOM" id="CLU_1944796_0_0_11"/>
<evidence type="ECO:0000313" key="1">
    <source>
        <dbReference type="EMBL" id="CCM64385.1"/>
    </source>
</evidence>
<accession>R4Z150</accession>
<reference evidence="1 2" key="1">
    <citation type="journal article" date="2013" name="ISME J.">
        <title>Metabolic model for the filamentous 'Candidatus Microthrix parvicella' based on genomic and metagenomic analyses.</title>
        <authorList>
            <person name="Jon McIlroy S."/>
            <person name="Kristiansen R."/>
            <person name="Albertsen M."/>
            <person name="Michael Karst S."/>
            <person name="Rossetti S."/>
            <person name="Lund Nielsen J."/>
            <person name="Tandoi V."/>
            <person name="James Seviour R."/>
            <person name="Nielsen P.H."/>
        </authorList>
    </citation>
    <scope>NUCLEOTIDE SEQUENCE [LARGE SCALE GENOMIC DNA]</scope>
    <source>
        <strain evidence="1 2">RN1</strain>
    </source>
</reference>
<organism evidence="1 2">
    <name type="scientific">Candidatus Neomicrothrix parvicella RN1</name>
    <dbReference type="NCBI Taxonomy" id="1229780"/>
    <lineage>
        <taxon>Bacteria</taxon>
        <taxon>Bacillati</taxon>
        <taxon>Actinomycetota</taxon>
        <taxon>Acidimicrobiia</taxon>
        <taxon>Acidimicrobiales</taxon>
        <taxon>Microthrixaceae</taxon>
        <taxon>Candidatus Neomicrothrix</taxon>
    </lineage>
</organism>
<dbReference type="EMBL" id="CANL01000033">
    <property type="protein sequence ID" value="CCM64385.1"/>
    <property type="molecule type" value="Genomic_DNA"/>
</dbReference>
<name>R4Z150_9ACTN</name>
<dbReference type="AlphaFoldDB" id="R4Z150"/>
<proteinExistence type="predicted"/>
<dbReference type="RefSeq" id="WP_012228427.1">
    <property type="nucleotide sequence ID" value="NZ_HG422565.1"/>
</dbReference>
<evidence type="ECO:0000313" key="2">
    <source>
        <dbReference type="Proteomes" id="UP000018291"/>
    </source>
</evidence>
<dbReference type="Proteomes" id="UP000018291">
    <property type="component" value="Unassembled WGS sequence"/>
</dbReference>